<organism evidence="1">
    <name type="scientific">Anguilla anguilla</name>
    <name type="common">European freshwater eel</name>
    <name type="synonym">Muraena anguilla</name>
    <dbReference type="NCBI Taxonomy" id="7936"/>
    <lineage>
        <taxon>Eukaryota</taxon>
        <taxon>Metazoa</taxon>
        <taxon>Chordata</taxon>
        <taxon>Craniata</taxon>
        <taxon>Vertebrata</taxon>
        <taxon>Euteleostomi</taxon>
        <taxon>Actinopterygii</taxon>
        <taxon>Neopterygii</taxon>
        <taxon>Teleostei</taxon>
        <taxon>Anguilliformes</taxon>
        <taxon>Anguillidae</taxon>
        <taxon>Anguilla</taxon>
    </lineage>
</organism>
<sequence>MHLMQAAVLPTKKPFISR</sequence>
<reference evidence="1" key="1">
    <citation type="submission" date="2014-11" db="EMBL/GenBank/DDBJ databases">
        <authorList>
            <person name="Amaro Gonzalez C."/>
        </authorList>
    </citation>
    <scope>NUCLEOTIDE SEQUENCE</scope>
</reference>
<reference evidence="1" key="2">
    <citation type="journal article" date="2015" name="Fish Shellfish Immunol.">
        <title>Early steps in the European eel (Anguilla anguilla)-Vibrio vulnificus interaction in the gills: Role of the RtxA13 toxin.</title>
        <authorList>
            <person name="Callol A."/>
            <person name="Pajuelo D."/>
            <person name="Ebbesson L."/>
            <person name="Teles M."/>
            <person name="MacKenzie S."/>
            <person name="Amaro C."/>
        </authorList>
    </citation>
    <scope>NUCLEOTIDE SEQUENCE</scope>
</reference>
<protein>
    <submittedName>
        <fullName evidence="1">Uncharacterized protein</fullName>
    </submittedName>
</protein>
<name>A0A0E9QW85_ANGAN</name>
<evidence type="ECO:0000313" key="1">
    <source>
        <dbReference type="EMBL" id="JAH20500.1"/>
    </source>
</evidence>
<proteinExistence type="predicted"/>
<dbReference type="AlphaFoldDB" id="A0A0E9QW85"/>
<dbReference type="EMBL" id="GBXM01088077">
    <property type="protein sequence ID" value="JAH20500.1"/>
    <property type="molecule type" value="Transcribed_RNA"/>
</dbReference>
<accession>A0A0E9QW85</accession>